<evidence type="ECO:0000313" key="3">
    <source>
        <dbReference type="Proteomes" id="UP001157186"/>
    </source>
</evidence>
<dbReference type="EMBL" id="BSST01000001">
    <property type="protein sequence ID" value="GLX80270.1"/>
    <property type="molecule type" value="Genomic_DNA"/>
</dbReference>
<dbReference type="Proteomes" id="UP001157186">
    <property type="component" value="Unassembled WGS sequence"/>
</dbReference>
<gene>
    <name evidence="2" type="ORF">tinsulaeT_36100</name>
</gene>
<evidence type="ECO:0000256" key="1">
    <source>
        <dbReference type="SAM" id="SignalP"/>
    </source>
</evidence>
<evidence type="ECO:0008006" key="4">
    <source>
        <dbReference type="Google" id="ProtNLM"/>
    </source>
</evidence>
<proteinExistence type="predicted"/>
<evidence type="ECO:0000313" key="2">
    <source>
        <dbReference type="EMBL" id="GLX80270.1"/>
    </source>
</evidence>
<keyword evidence="1" id="KW-0732">Signal</keyword>
<accession>A0ABQ6GZT0</accession>
<feature type="signal peptide" evidence="1">
    <location>
        <begin position="1"/>
        <end position="21"/>
    </location>
</feature>
<keyword evidence="3" id="KW-1185">Reference proteome</keyword>
<protein>
    <recommendedName>
        <fullName evidence="4">Lipoprotein</fullName>
    </recommendedName>
</protein>
<sequence>MFFNIPINIVKLFIVSSFLFAGCSPAPKLASSYVSPQCINGQSQCQFDSTFGQFHLLFNVDKVTGEQEFQIIIQGDGLPDNLTVNAYLEGKSMYMGKIPLFFRYDAQQHHYVSDAILGSCSEPKMIWQLVLTLADAANNKSQTFFTDFQSYRS</sequence>
<organism evidence="2 3">
    <name type="scientific">Thalassotalea insulae</name>
    <dbReference type="NCBI Taxonomy" id="2056778"/>
    <lineage>
        <taxon>Bacteria</taxon>
        <taxon>Pseudomonadati</taxon>
        <taxon>Pseudomonadota</taxon>
        <taxon>Gammaproteobacteria</taxon>
        <taxon>Alteromonadales</taxon>
        <taxon>Colwelliaceae</taxon>
        <taxon>Thalassotalea</taxon>
    </lineage>
</organism>
<feature type="chain" id="PRO_5045710073" description="Lipoprotein" evidence="1">
    <location>
        <begin position="22"/>
        <end position="153"/>
    </location>
</feature>
<dbReference type="RefSeq" id="WP_284246244.1">
    <property type="nucleotide sequence ID" value="NZ_BSST01000001.1"/>
</dbReference>
<reference evidence="2 3" key="1">
    <citation type="submission" date="2023-03" db="EMBL/GenBank/DDBJ databases">
        <title>Draft genome sequence of Thalassotalea insulae KCTC 62186T.</title>
        <authorList>
            <person name="Sawabe T."/>
        </authorList>
    </citation>
    <scope>NUCLEOTIDE SEQUENCE [LARGE SCALE GENOMIC DNA]</scope>
    <source>
        <strain evidence="2 3">KCTC 62186</strain>
    </source>
</reference>
<name>A0ABQ6GZT0_9GAMM</name>
<comment type="caution">
    <text evidence="2">The sequence shown here is derived from an EMBL/GenBank/DDBJ whole genome shotgun (WGS) entry which is preliminary data.</text>
</comment>